<keyword evidence="7" id="KW-0624">Polysaccharide degradation</keyword>
<dbReference type="RefSeq" id="XP_033676033.1">
    <property type="nucleotide sequence ID" value="XM_033831747.1"/>
</dbReference>
<keyword evidence="5" id="KW-0119">Carbohydrate metabolism</keyword>
<reference evidence="12" key="1">
    <citation type="journal article" date="2020" name="Stud. Mycol.">
        <title>101 Dothideomycetes genomes: a test case for predicting lifestyles and emergence of pathogens.</title>
        <authorList>
            <person name="Haridas S."/>
            <person name="Albert R."/>
            <person name="Binder M."/>
            <person name="Bloem J."/>
            <person name="Labutti K."/>
            <person name="Salamov A."/>
            <person name="Andreopoulos B."/>
            <person name="Baker S."/>
            <person name="Barry K."/>
            <person name="Bills G."/>
            <person name="Bluhm B."/>
            <person name="Cannon C."/>
            <person name="Castanera R."/>
            <person name="Culley D."/>
            <person name="Daum C."/>
            <person name="Ezra D."/>
            <person name="Gonzalez J."/>
            <person name="Henrissat B."/>
            <person name="Kuo A."/>
            <person name="Liang C."/>
            <person name="Lipzen A."/>
            <person name="Lutzoni F."/>
            <person name="Magnuson J."/>
            <person name="Mondo S."/>
            <person name="Nolan M."/>
            <person name="Ohm R."/>
            <person name="Pangilinan J."/>
            <person name="Park H.-J."/>
            <person name="Ramirez L."/>
            <person name="Alfaro M."/>
            <person name="Sun H."/>
            <person name="Tritt A."/>
            <person name="Yoshinaga Y."/>
            <person name="Zwiers L.-H."/>
            <person name="Turgeon B."/>
            <person name="Goodwin S."/>
            <person name="Spatafora J."/>
            <person name="Crous P."/>
            <person name="Grigoriev I."/>
        </authorList>
    </citation>
    <scope>NUCLEOTIDE SEQUENCE</scope>
    <source>
        <strain evidence="12">CBS 122368</strain>
    </source>
</reference>
<keyword evidence="13" id="KW-1185">Reference proteome</keyword>
<evidence type="ECO:0000259" key="11">
    <source>
        <dbReference type="PROSITE" id="PS51910"/>
    </source>
</evidence>
<protein>
    <recommendedName>
        <fullName evidence="2">chitinase</fullName>
        <ecNumber evidence="2">3.2.1.14</ecNumber>
    </recommendedName>
</protein>
<evidence type="ECO:0000256" key="7">
    <source>
        <dbReference type="ARBA" id="ARBA00023326"/>
    </source>
</evidence>
<dbReference type="Pfam" id="PF00704">
    <property type="entry name" value="Glyco_hydro_18"/>
    <property type="match status" value="1"/>
</dbReference>
<dbReference type="SUPFAM" id="SSF51445">
    <property type="entry name" value="(Trans)glycosidases"/>
    <property type="match status" value="1"/>
</dbReference>
<dbReference type="OrthoDB" id="6020543at2759"/>
<dbReference type="PROSITE" id="PS01095">
    <property type="entry name" value="GH18_1"/>
    <property type="match status" value="1"/>
</dbReference>
<dbReference type="AlphaFoldDB" id="A0A6A6HT06"/>
<proteinExistence type="inferred from homology"/>
<dbReference type="PROSITE" id="PS51910">
    <property type="entry name" value="GH18_2"/>
    <property type="match status" value="1"/>
</dbReference>
<dbReference type="GO" id="GO:0005576">
    <property type="term" value="C:extracellular region"/>
    <property type="evidence" value="ECO:0007669"/>
    <property type="project" value="TreeGrafter"/>
</dbReference>
<evidence type="ECO:0000256" key="9">
    <source>
        <dbReference type="RuleBase" id="RU004453"/>
    </source>
</evidence>
<dbReference type="EC" id="3.2.1.14" evidence="2"/>
<evidence type="ECO:0000313" key="13">
    <source>
        <dbReference type="Proteomes" id="UP000800094"/>
    </source>
</evidence>
<evidence type="ECO:0000256" key="6">
    <source>
        <dbReference type="ARBA" id="ARBA00023295"/>
    </source>
</evidence>
<dbReference type="EMBL" id="ML987214">
    <property type="protein sequence ID" value="KAF2241029.1"/>
    <property type="molecule type" value="Genomic_DNA"/>
</dbReference>
<dbReference type="PANTHER" id="PTHR45708:SF49">
    <property type="entry name" value="ENDOCHITINASE"/>
    <property type="match status" value="1"/>
</dbReference>
<sequence length="335" mass="36290">MRAPAILSLLLVAARSVSAGYDAGSNSNVAVYWGQNSAGFSTNDPTLQKRLSHYCDSKFKNSCNLAIWTLYPKFPIIIMAFIVELDAGSGIPTLNFANDLTNCTTDEKGVPICTEIGKDIGTCQKNGKTILLSIGGDAGAKIDFPTAEAATKNAQLIWSMFGPTPASGEKPSRPFGEAVIDGFDLDIETKPQHYAEWAHKMRELMGPAKDGKGYLTAAPQCPVPSGNPIGSILNGTEFDMFFVQFYNNPCGPHNETYTFSDWNTFAQNKTKVFLGLPADVDAAPSGGYIKPEELGEVIKETKDNDMFGGVMLWDASQAWTNDNYHTKVKQALKSS</sequence>
<keyword evidence="6 8" id="KW-0326">Glycosidase</keyword>
<dbReference type="Proteomes" id="UP000800094">
    <property type="component" value="Unassembled WGS sequence"/>
</dbReference>
<dbReference type="GO" id="GO:0006032">
    <property type="term" value="P:chitin catabolic process"/>
    <property type="evidence" value="ECO:0007669"/>
    <property type="project" value="UniProtKB-KW"/>
</dbReference>
<organism evidence="12 13">
    <name type="scientific">Trematosphaeria pertusa</name>
    <dbReference type="NCBI Taxonomy" id="390896"/>
    <lineage>
        <taxon>Eukaryota</taxon>
        <taxon>Fungi</taxon>
        <taxon>Dikarya</taxon>
        <taxon>Ascomycota</taxon>
        <taxon>Pezizomycotina</taxon>
        <taxon>Dothideomycetes</taxon>
        <taxon>Pleosporomycetidae</taxon>
        <taxon>Pleosporales</taxon>
        <taxon>Massarineae</taxon>
        <taxon>Trematosphaeriaceae</taxon>
        <taxon>Trematosphaeria</taxon>
    </lineage>
</organism>
<keyword evidence="4" id="KW-0146">Chitin degradation</keyword>
<comment type="similarity">
    <text evidence="9">Belongs to the glycosyl hydrolase 18 family.</text>
</comment>
<dbReference type="GeneID" id="54585077"/>
<evidence type="ECO:0000256" key="4">
    <source>
        <dbReference type="ARBA" id="ARBA00023024"/>
    </source>
</evidence>
<evidence type="ECO:0000256" key="1">
    <source>
        <dbReference type="ARBA" id="ARBA00000822"/>
    </source>
</evidence>
<feature type="domain" description="GH18" evidence="11">
    <location>
        <begin position="27"/>
        <end position="335"/>
    </location>
</feature>
<dbReference type="Gene3D" id="3.20.20.80">
    <property type="entry name" value="Glycosidases"/>
    <property type="match status" value="1"/>
</dbReference>
<dbReference type="InterPro" id="IPR050542">
    <property type="entry name" value="Glycosyl_Hydrlase18_Chitinase"/>
</dbReference>
<evidence type="ECO:0000313" key="12">
    <source>
        <dbReference type="EMBL" id="KAF2241029.1"/>
    </source>
</evidence>
<feature type="signal peptide" evidence="10">
    <location>
        <begin position="1"/>
        <end position="19"/>
    </location>
</feature>
<dbReference type="InterPro" id="IPR017853">
    <property type="entry name" value="GH"/>
</dbReference>
<accession>A0A6A6HT06</accession>
<comment type="catalytic activity">
    <reaction evidence="1">
        <text>Random endo-hydrolysis of N-acetyl-beta-D-glucosaminide (1-&gt;4)-beta-linkages in chitin and chitodextrins.</text>
        <dbReference type="EC" id="3.2.1.14"/>
    </reaction>
</comment>
<evidence type="ECO:0000256" key="5">
    <source>
        <dbReference type="ARBA" id="ARBA00023277"/>
    </source>
</evidence>
<dbReference type="GO" id="GO:0000272">
    <property type="term" value="P:polysaccharide catabolic process"/>
    <property type="evidence" value="ECO:0007669"/>
    <property type="project" value="UniProtKB-KW"/>
</dbReference>
<evidence type="ECO:0000256" key="3">
    <source>
        <dbReference type="ARBA" id="ARBA00022801"/>
    </source>
</evidence>
<evidence type="ECO:0000256" key="2">
    <source>
        <dbReference type="ARBA" id="ARBA00012729"/>
    </source>
</evidence>
<evidence type="ECO:0000256" key="8">
    <source>
        <dbReference type="RuleBase" id="RU000489"/>
    </source>
</evidence>
<keyword evidence="3 8" id="KW-0378">Hydrolase</keyword>
<dbReference type="GO" id="GO:0008843">
    <property type="term" value="F:endochitinase activity"/>
    <property type="evidence" value="ECO:0007669"/>
    <property type="project" value="UniProtKB-EC"/>
</dbReference>
<gene>
    <name evidence="12" type="ORF">BU26DRAFT_544664</name>
</gene>
<name>A0A6A6HT06_9PLEO</name>
<evidence type="ECO:0000256" key="10">
    <source>
        <dbReference type="SAM" id="SignalP"/>
    </source>
</evidence>
<dbReference type="InterPro" id="IPR001223">
    <property type="entry name" value="Glyco_hydro18_cat"/>
</dbReference>
<dbReference type="InterPro" id="IPR001579">
    <property type="entry name" value="Glyco_hydro_18_chit_AS"/>
</dbReference>
<keyword evidence="10" id="KW-0732">Signal</keyword>
<dbReference type="PANTHER" id="PTHR45708">
    <property type="entry name" value="ENDOCHITINASE"/>
    <property type="match status" value="1"/>
</dbReference>
<feature type="chain" id="PRO_5025626709" description="chitinase" evidence="10">
    <location>
        <begin position="20"/>
        <end position="335"/>
    </location>
</feature>